<dbReference type="EMBL" id="QKWP01001742">
    <property type="protein sequence ID" value="RIB06919.1"/>
    <property type="molecule type" value="Genomic_DNA"/>
</dbReference>
<proteinExistence type="predicted"/>
<dbReference type="Proteomes" id="UP000266673">
    <property type="component" value="Unassembled WGS sequence"/>
</dbReference>
<evidence type="ECO:0000256" key="1">
    <source>
        <dbReference type="SAM" id="MobiDB-lite"/>
    </source>
</evidence>
<protein>
    <submittedName>
        <fullName evidence="3">Uncharacterized protein</fullName>
    </submittedName>
</protein>
<evidence type="ECO:0000313" key="3">
    <source>
        <dbReference type="EMBL" id="RIB06919.1"/>
    </source>
</evidence>
<feature type="region of interest" description="Disordered" evidence="1">
    <location>
        <begin position="1"/>
        <end position="51"/>
    </location>
</feature>
<evidence type="ECO:0000313" key="4">
    <source>
        <dbReference type="Proteomes" id="UP000266673"/>
    </source>
</evidence>
<organism evidence="3 4">
    <name type="scientific">Gigaspora rosea</name>
    <dbReference type="NCBI Taxonomy" id="44941"/>
    <lineage>
        <taxon>Eukaryota</taxon>
        <taxon>Fungi</taxon>
        <taxon>Fungi incertae sedis</taxon>
        <taxon>Mucoromycota</taxon>
        <taxon>Glomeromycotina</taxon>
        <taxon>Glomeromycetes</taxon>
        <taxon>Diversisporales</taxon>
        <taxon>Gigasporaceae</taxon>
        <taxon>Gigaspora</taxon>
    </lineage>
</organism>
<evidence type="ECO:0000256" key="2">
    <source>
        <dbReference type="SAM" id="Phobius"/>
    </source>
</evidence>
<gene>
    <name evidence="3" type="ORF">C2G38_2215902</name>
</gene>
<keyword evidence="2" id="KW-0812">Transmembrane</keyword>
<feature type="transmembrane region" description="Helical" evidence="2">
    <location>
        <begin position="71"/>
        <end position="95"/>
    </location>
</feature>
<name>A0A397UDR3_9GLOM</name>
<feature type="transmembrane region" description="Helical" evidence="2">
    <location>
        <begin position="101"/>
        <end position="134"/>
    </location>
</feature>
<keyword evidence="2" id="KW-1133">Transmembrane helix</keyword>
<feature type="compositionally biased region" description="Basic residues" evidence="1">
    <location>
        <begin position="14"/>
        <end position="31"/>
    </location>
</feature>
<keyword evidence="2" id="KW-0472">Membrane</keyword>
<accession>A0A397UDR3</accession>
<reference evidence="3 4" key="1">
    <citation type="submission" date="2018-06" db="EMBL/GenBank/DDBJ databases">
        <title>Comparative genomics reveals the genomic features of Rhizophagus irregularis, R. cerebriforme, R. diaphanum and Gigaspora rosea, and their symbiotic lifestyle signature.</title>
        <authorList>
            <person name="Morin E."/>
            <person name="San Clemente H."/>
            <person name="Chen E.C.H."/>
            <person name="De La Providencia I."/>
            <person name="Hainaut M."/>
            <person name="Kuo A."/>
            <person name="Kohler A."/>
            <person name="Murat C."/>
            <person name="Tang N."/>
            <person name="Roy S."/>
            <person name="Loubradou J."/>
            <person name="Henrissat B."/>
            <person name="Grigoriev I.V."/>
            <person name="Corradi N."/>
            <person name="Roux C."/>
            <person name="Martin F.M."/>
        </authorList>
    </citation>
    <scope>NUCLEOTIDE SEQUENCE [LARGE SCALE GENOMIC DNA]</scope>
    <source>
        <strain evidence="3 4">DAOM 194757</strain>
    </source>
</reference>
<comment type="caution">
    <text evidence="3">The sequence shown here is derived from an EMBL/GenBank/DDBJ whole genome shotgun (WGS) entry which is preliminary data.</text>
</comment>
<keyword evidence="4" id="KW-1185">Reference proteome</keyword>
<sequence length="138" mass="15850">MLSIWEKGEGISPKIKRKKPDNRNRQKRSRNSPKESETVQIEESRPRGSKEMNVERRWETMIEDFIKNGNYPFCVIILDIVVLNFIALGIIVFGIECGFVIVGAIVIDVIVIGIAKFVFGIVTFGIVVPCCHFWYCHY</sequence>
<dbReference type="AlphaFoldDB" id="A0A397UDR3"/>
<feature type="compositionally biased region" description="Basic and acidic residues" evidence="1">
    <location>
        <begin position="32"/>
        <end position="51"/>
    </location>
</feature>